<feature type="transmembrane region" description="Helical" evidence="1">
    <location>
        <begin position="111"/>
        <end position="132"/>
    </location>
</feature>
<dbReference type="EMBL" id="WELI01000003">
    <property type="protein sequence ID" value="KAB7730970.1"/>
    <property type="molecule type" value="Genomic_DNA"/>
</dbReference>
<dbReference type="AlphaFoldDB" id="A0A7J5TZU8"/>
<keyword evidence="1" id="KW-0472">Membrane</keyword>
<keyword evidence="3" id="KW-1185">Reference proteome</keyword>
<name>A0A7J5TZU8_9BACT</name>
<comment type="caution">
    <text evidence="2">The sequence shown here is derived from an EMBL/GenBank/DDBJ whole genome shotgun (WGS) entry which is preliminary data.</text>
</comment>
<accession>A0A7J5TZU8</accession>
<feature type="transmembrane region" description="Helical" evidence="1">
    <location>
        <begin position="31"/>
        <end position="54"/>
    </location>
</feature>
<evidence type="ECO:0000256" key="1">
    <source>
        <dbReference type="SAM" id="Phobius"/>
    </source>
</evidence>
<feature type="transmembrane region" description="Helical" evidence="1">
    <location>
        <begin position="74"/>
        <end position="91"/>
    </location>
</feature>
<dbReference type="RefSeq" id="WP_152123960.1">
    <property type="nucleotide sequence ID" value="NZ_WELI01000003.1"/>
</dbReference>
<organism evidence="2 3">
    <name type="scientific">Rudanella paleaurantiibacter</name>
    <dbReference type="NCBI Taxonomy" id="2614655"/>
    <lineage>
        <taxon>Bacteria</taxon>
        <taxon>Pseudomonadati</taxon>
        <taxon>Bacteroidota</taxon>
        <taxon>Cytophagia</taxon>
        <taxon>Cytophagales</taxon>
        <taxon>Cytophagaceae</taxon>
        <taxon>Rudanella</taxon>
    </lineage>
</organism>
<sequence length="133" mass="14670">METSVLIVSAFASLVVPWLQTRGRAFFEVFVHLLVTLTVGSLAIRALSGGGMLLIPFMENWPHSPLMHLSHLRVYSMLAISLTTLFTVFALDRRLIWMLPSPAGHSQPFVSTPASCLFGIWFHVAAVCFLALA</sequence>
<keyword evidence="1" id="KW-1133">Transmembrane helix</keyword>
<evidence type="ECO:0000313" key="2">
    <source>
        <dbReference type="EMBL" id="KAB7730970.1"/>
    </source>
</evidence>
<evidence type="ECO:0000313" key="3">
    <source>
        <dbReference type="Proteomes" id="UP000488299"/>
    </source>
</evidence>
<gene>
    <name evidence="2" type="ORF">F5984_09055</name>
</gene>
<reference evidence="2 3" key="1">
    <citation type="submission" date="2019-10" db="EMBL/GenBank/DDBJ databases">
        <title>Rudanella paleaurantiibacter sp. nov., isolated from sludge.</title>
        <authorList>
            <person name="Xu S.Q."/>
        </authorList>
    </citation>
    <scope>NUCLEOTIDE SEQUENCE [LARGE SCALE GENOMIC DNA]</scope>
    <source>
        <strain evidence="2 3">HX-22-17</strain>
    </source>
</reference>
<proteinExistence type="predicted"/>
<protein>
    <submittedName>
        <fullName evidence="2">Uncharacterized protein</fullName>
    </submittedName>
</protein>
<keyword evidence="1" id="KW-0812">Transmembrane</keyword>
<dbReference type="Proteomes" id="UP000488299">
    <property type="component" value="Unassembled WGS sequence"/>
</dbReference>